<accession>A0A383SA57</accession>
<reference evidence="6 9" key="3">
    <citation type="submission" date="2018-10" db="EMBL/GenBank/DDBJ databases">
        <title>Propionibacterium australiense Genome Sequencing and Assembly.</title>
        <authorList>
            <person name="Bernier A.-M."/>
            <person name="Bernard K."/>
        </authorList>
    </citation>
    <scope>NUCLEOTIDE SEQUENCE [LARGE SCALE GENOMIC DNA]</scope>
    <source>
        <strain evidence="6 9">NML98A078</strain>
    </source>
</reference>
<dbReference type="AlphaFoldDB" id="A0A383SA57"/>
<dbReference type="EMBL" id="RCIW01000030">
    <property type="protein sequence ID" value="RLP06321.1"/>
    <property type="molecule type" value="Genomic_DNA"/>
</dbReference>
<dbReference type="Gene3D" id="1.10.10.10">
    <property type="entry name" value="Winged helix-like DNA-binding domain superfamily/Winged helix DNA-binding domain"/>
    <property type="match status" value="1"/>
</dbReference>
<dbReference type="InterPro" id="IPR011990">
    <property type="entry name" value="TPR-like_helical_dom_sf"/>
</dbReference>
<gene>
    <name evidence="6" type="ORF">D7U36_13080</name>
    <name evidence="7" type="ORF">PROPAUS_2641</name>
</gene>
<dbReference type="OrthoDB" id="136365at2"/>
<evidence type="ECO:0000256" key="3">
    <source>
        <dbReference type="SAM" id="MobiDB-lite"/>
    </source>
</evidence>
<evidence type="ECO:0000313" key="7">
    <source>
        <dbReference type="EMBL" id="SYZ34621.1"/>
    </source>
</evidence>
<evidence type="ECO:0000313" key="9">
    <source>
        <dbReference type="Proteomes" id="UP000279336"/>
    </source>
</evidence>
<reference evidence="8" key="1">
    <citation type="submission" date="2018-08" db="EMBL/GenBank/DDBJ databases">
        <authorList>
            <person name="Hornung B."/>
        </authorList>
    </citation>
    <scope>NUCLEOTIDE SEQUENCE [LARGE SCALE GENOMIC DNA]</scope>
</reference>
<dbReference type="InterPro" id="IPR027417">
    <property type="entry name" value="P-loop_NTPase"/>
</dbReference>
<dbReference type="InterPro" id="IPR005158">
    <property type="entry name" value="BTAD"/>
</dbReference>
<feature type="domain" description="OmpR/PhoB-type" evidence="4">
    <location>
        <begin position="30"/>
        <end position="99"/>
    </location>
</feature>
<dbReference type="GO" id="GO:0000160">
    <property type="term" value="P:phosphorelay signal transduction system"/>
    <property type="evidence" value="ECO:0007669"/>
    <property type="project" value="InterPro"/>
</dbReference>
<dbReference type="SUPFAM" id="SSF52540">
    <property type="entry name" value="P-loop containing nucleoside triphosphate hydrolases"/>
    <property type="match status" value="1"/>
</dbReference>
<evidence type="ECO:0000256" key="2">
    <source>
        <dbReference type="ARBA" id="ARBA00023125"/>
    </source>
</evidence>
<dbReference type="SUPFAM" id="SSF48452">
    <property type="entry name" value="TPR-like"/>
    <property type="match status" value="1"/>
</dbReference>
<evidence type="ECO:0000313" key="6">
    <source>
        <dbReference type="EMBL" id="RLP06321.1"/>
    </source>
</evidence>
<evidence type="ECO:0000259" key="4">
    <source>
        <dbReference type="SMART" id="SM00862"/>
    </source>
</evidence>
<comment type="similarity">
    <text evidence="1">Belongs to the AfsR/DnrI/RedD regulatory family.</text>
</comment>
<dbReference type="Gene3D" id="3.40.50.300">
    <property type="entry name" value="P-loop containing nucleotide triphosphate hydrolases"/>
    <property type="match status" value="1"/>
</dbReference>
<name>A0A383SA57_9ACTN</name>
<dbReference type="Gene3D" id="1.25.40.10">
    <property type="entry name" value="Tetratricopeptide repeat domain"/>
    <property type="match status" value="1"/>
</dbReference>
<dbReference type="EMBL" id="UNQJ01000034">
    <property type="protein sequence ID" value="SYZ34621.1"/>
    <property type="molecule type" value="Genomic_DNA"/>
</dbReference>
<keyword evidence="2" id="KW-0238">DNA-binding</keyword>
<keyword evidence="8" id="KW-1185">Reference proteome</keyword>
<evidence type="ECO:0000256" key="1">
    <source>
        <dbReference type="ARBA" id="ARBA00005820"/>
    </source>
</evidence>
<dbReference type="SMART" id="SM01043">
    <property type="entry name" value="BTAD"/>
    <property type="match status" value="1"/>
</dbReference>
<dbReference type="InterPro" id="IPR016032">
    <property type="entry name" value="Sig_transdc_resp-reg_C-effctor"/>
</dbReference>
<dbReference type="GO" id="GO:0006355">
    <property type="term" value="P:regulation of DNA-templated transcription"/>
    <property type="evidence" value="ECO:0007669"/>
    <property type="project" value="InterPro"/>
</dbReference>
<sequence>MVQHGAAPSDSRTTRPTRLLLLREPPAYGGRALTGRASALVHALALAEGAPLGQGELVASVWPDDPPEHPRQSLQVVVSRTRRLLGEGALVRRGDGYALTLGAGEVDFTDLLRRSEQVSHALTRRTPSSVVGLTEELPAIPDAAAEDADSPRGLLLARAAAALRRCHRARALALETLGRCREAVPLLLGLVPELPDDEAVLAALVRAEAWAVSPAAALRRYEDYRQRLSRIGAVPGPQLRAAHEAALAAENPVRQGVRTHPTPLLGREADILAVTDAVATGRLVTITGPGGVGKTRLAQEIASAAPLPVVRALTLTSVCPRPAGGDSPRSPEDRRPAVARLARELLGAMGQGTRAGEDPRSGLVRAVSAPGTLLVLDDCEHVVEPLAGLLGQLLAAAPRLHVLVTSRRTLDLAGEHVHRLAPLSAEAAAALFTQRALAARPRQHVDADDLDRLLPALEGVPLAIELAAARTRVMSVGQLTERLGNELPGQGGPRDLPDRQRSLTAVIDWSWQLLSDDQRRALSRCALLADGFRLETIEGVLGPEAAVLVDALVSHSLLDVDAADPPRLHMLASVRERVLDRLHEGPDAGPAHESVRRWTLGLAEEALDLAQGRAVPETTDTLLAEEPSLVGELARALGDDGRGTRPEDALVLGAALLLCWTSSWYYDRLATWIPRLLEAATTPAPDPRGNTARMLILHHAATNAWLLGPLPESVRSRIPDSFPGEDAWLSGIRRVVRTPHAEWPALVEDADPWTAWAACSRVVMDLENRGELDDGRHAQPHPPGPDARHRGDAQATRRARARTRRPASGAGDR</sequence>
<dbReference type="SUPFAM" id="SSF46894">
    <property type="entry name" value="C-terminal effector domain of the bipartite response regulators"/>
    <property type="match status" value="1"/>
</dbReference>
<feature type="region of interest" description="Disordered" evidence="3">
    <location>
        <begin position="772"/>
        <end position="813"/>
    </location>
</feature>
<feature type="domain" description="Bacterial transcriptional activator" evidence="5">
    <location>
        <begin position="106"/>
        <end position="247"/>
    </location>
</feature>
<proteinExistence type="inferred from homology"/>
<dbReference type="Pfam" id="PF03704">
    <property type="entry name" value="BTAD"/>
    <property type="match status" value="1"/>
</dbReference>
<evidence type="ECO:0000259" key="5">
    <source>
        <dbReference type="SMART" id="SM01043"/>
    </source>
</evidence>
<dbReference type="Proteomes" id="UP000263928">
    <property type="component" value="Unassembled WGS sequence"/>
</dbReference>
<dbReference type="GO" id="GO:0003677">
    <property type="term" value="F:DNA binding"/>
    <property type="evidence" value="ECO:0007669"/>
    <property type="project" value="UniProtKB-KW"/>
</dbReference>
<organism evidence="7 8">
    <name type="scientific">Propionibacterium australiense</name>
    <dbReference type="NCBI Taxonomy" id="119981"/>
    <lineage>
        <taxon>Bacteria</taxon>
        <taxon>Bacillati</taxon>
        <taxon>Actinomycetota</taxon>
        <taxon>Actinomycetes</taxon>
        <taxon>Propionibacteriales</taxon>
        <taxon>Propionibacteriaceae</taxon>
        <taxon>Propionibacterium</taxon>
    </lineage>
</organism>
<dbReference type="RefSeq" id="WP_119162904.1">
    <property type="nucleotide sequence ID" value="NZ_LR134442.1"/>
</dbReference>
<dbReference type="PRINTS" id="PR00364">
    <property type="entry name" value="DISEASERSIST"/>
</dbReference>
<evidence type="ECO:0000313" key="8">
    <source>
        <dbReference type="Proteomes" id="UP000263928"/>
    </source>
</evidence>
<dbReference type="InterPro" id="IPR036388">
    <property type="entry name" value="WH-like_DNA-bd_sf"/>
</dbReference>
<dbReference type="PANTHER" id="PTHR47691">
    <property type="entry name" value="REGULATOR-RELATED"/>
    <property type="match status" value="1"/>
</dbReference>
<protein>
    <submittedName>
        <fullName evidence="7">Disease resistance protein signature</fullName>
    </submittedName>
    <submittedName>
        <fullName evidence="6">Transcriptional regulator</fullName>
    </submittedName>
</protein>
<dbReference type="Proteomes" id="UP000279336">
    <property type="component" value="Unassembled WGS sequence"/>
</dbReference>
<dbReference type="SMART" id="SM00862">
    <property type="entry name" value="Trans_reg_C"/>
    <property type="match status" value="1"/>
</dbReference>
<reference evidence="7" key="2">
    <citation type="submission" date="2018-08" db="EMBL/GenBank/DDBJ databases">
        <authorList>
            <person name="Ferrada E.E."/>
            <person name="Latorre B.A."/>
        </authorList>
    </citation>
    <scope>NUCLEOTIDE SEQUENCE [LARGE SCALE GENOMIC DNA]</scope>
    <source>
        <strain evidence="7">Propionibacterium_australiense1</strain>
    </source>
</reference>
<dbReference type="PANTHER" id="PTHR47691:SF3">
    <property type="entry name" value="HTH-TYPE TRANSCRIPTIONAL REGULATOR RV0890C-RELATED"/>
    <property type="match status" value="1"/>
</dbReference>
<dbReference type="Pfam" id="PF00486">
    <property type="entry name" value="Trans_reg_C"/>
    <property type="match status" value="1"/>
</dbReference>
<dbReference type="InterPro" id="IPR001867">
    <property type="entry name" value="OmpR/PhoB-type_DNA-bd"/>
</dbReference>